<feature type="compositionally biased region" description="Basic residues" evidence="1">
    <location>
        <begin position="1"/>
        <end position="15"/>
    </location>
</feature>
<organism evidence="2">
    <name type="scientific">uncultured Thermomicrobiales bacterium</name>
    <dbReference type="NCBI Taxonomy" id="1645740"/>
    <lineage>
        <taxon>Bacteria</taxon>
        <taxon>Pseudomonadati</taxon>
        <taxon>Thermomicrobiota</taxon>
        <taxon>Thermomicrobia</taxon>
        <taxon>Thermomicrobiales</taxon>
        <taxon>environmental samples</taxon>
    </lineage>
</organism>
<sequence>GGAARHRAAGGRARRDRGGALGGGQPAGGRPRPAGQHGGGLRPLRRSRDRDRLRHGDQLRRRLRGGSVHRRRDRARSRGGVGRPDRTRGAPLRGRSGAPAEGHRHRHDHQPAGRGGPRPPGDGRRADRPHPGRAGDRRDDHRDRRSGPDRGRRLARDRAPRSPIDAGRIARHLPPGDGAGVDRRASL</sequence>
<feature type="region of interest" description="Disordered" evidence="1">
    <location>
        <begin position="1"/>
        <end position="187"/>
    </location>
</feature>
<evidence type="ECO:0000256" key="1">
    <source>
        <dbReference type="SAM" id="MobiDB-lite"/>
    </source>
</evidence>
<feature type="compositionally biased region" description="Basic residues" evidence="1">
    <location>
        <begin position="61"/>
        <end position="77"/>
    </location>
</feature>
<feature type="non-terminal residue" evidence="2">
    <location>
        <position position="187"/>
    </location>
</feature>
<accession>A0A6J4UE78</accession>
<reference evidence="2" key="1">
    <citation type="submission" date="2020-02" db="EMBL/GenBank/DDBJ databases">
        <authorList>
            <person name="Meier V. D."/>
        </authorList>
    </citation>
    <scope>NUCLEOTIDE SEQUENCE</scope>
    <source>
        <strain evidence="2">AVDCRST_MAG19</strain>
    </source>
</reference>
<dbReference type="EMBL" id="CADCWL010000022">
    <property type="protein sequence ID" value="CAA9547577.1"/>
    <property type="molecule type" value="Genomic_DNA"/>
</dbReference>
<name>A0A6J4UE78_9BACT</name>
<protein>
    <submittedName>
        <fullName evidence="2">Pantothenate kinase type III, CoaX-like</fullName>
        <ecNumber evidence="2">2.7.1.33</ecNumber>
    </submittedName>
</protein>
<feature type="compositionally biased region" description="Basic and acidic residues" evidence="1">
    <location>
        <begin position="121"/>
        <end position="160"/>
    </location>
</feature>
<gene>
    <name evidence="2" type="ORF">AVDCRST_MAG19-499</name>
</gene>
<keyword evidence="2" id="KW-0418">Kinase</keyword>
<dbReference type="EC" id="2.7.1.33" evidence="2"/>
<dbReference type="AlphaFoldDB" id="A0A6J4UE78"/>
<feature type="non-terminal residue" evidence="2">
    <location>
        <position position="1"/>
    </location>
</feature>
<proteinExistence type="predicted"/>
<feature type="compositionally biased region" description="Basic and acidic residues" evidence="1">
    <location>
        <begin position="46"/>
        <end position="60"/>
    </location>
</feature>
<keyword evidence="2" id="KW-0808">Transferase</keyword>
<evidence type="ECO:0000313" key="2">
    <source>
        <dbReference type="EMBL" id="CAA9547577.1"/>
    </source>
</evidence>
<dbReference type="GO" id="GO:0004594">
    <property type="term" value="F:pantothenate kinase activity"/>
    <property type="evidence" value="ECO:0007669"/>
    <property type="project" value="UniProtKB-EC"/>
</dbReference>